<organism evidence="6 7">
    <name type="scientific">Ditylenchus dipsaci</name>
    <dbReference type="NCBI Taxonomy" id="166011"/>
    <lineage>
        <taxon>Eukaryota</taxon>
        <taxon>Metazoa</taxon>
        <taxon>Ecdysozoa</taxon>
        <taxon>Nematoda</taxon>
        <taxon>Chromadorea</taxon>
        <taxon>Rhabditida</taxon>
        <taxon>Tylenchina</taxon>
        <taxon>Tylenchomorpha</taxon>
        <taxon>Sphaerularioidea</taxon>
        <taxon>Anguinidae</taxon>
        <taxon>Anguininae</taxon>
        <taxon>Ditylenchus</taxon>
    </lineage>
</organism>
<keyword evidence="3" id="KW-0964">Secreted</keyword>
<evidence type="ECO:0000256" key="5">
    <source>
        <dbReference type="SAM" id="SignalP"/>
    </source>
</evidence>
<dbReference type="PANTHER" id="PTHR21700">
    <property type="entry name" value="TRANSTHYRETIN-LIKE FAMILY PROTEIN-RELATED"/>
    <property type="match status" value="1"/>
</dbReference>
<evidence type="ECO:0000313" key="6">
    <source>
        <dbReference type="Proteomes" id="UP000887574"/>
    </source>
</evidence>
<dbReference type="AlphaFoldDB" id="A0A915D749"/>
<dbReference type="InterPro" id="IPR001534">
    <property type="entry name" value="Transthyretin-like"/>
</dbReference>
<evidence type="ECO:0000313" key="7">
    <source>
        <dbReference type="WBParaSite" id="jg16249"/>
    </source>
</evidence>
<dbReference type="GO" id="GO:0005576">
    <property type="term" value="C:extracellular region"/>
    <property type="evidence" value="ECO:0007669"/>
    <property type="project" value="UniProtKB-SubCell"/>
</dbReference>
<evidence type="ECO:0000256" key="4">
    <source>
        <dbReference type="ARBA" id="ARBA00022729"/>
    </source>
</evidence>
<reference evidence="7" key="1">
    <citation type="submission" date="2022-11" db="UniProtKB">
        <authorList>
            <consortium name="WormBaseParasite"/>
        </authorList>
    </citation>
    <scope>IDENTIFICATION</scope>
</reference>
<dbReference type="Gene3D" id="2.60.40.3330">
    <property type="match status" value="1"/>
</dbReference>
<feature type="signal peptide" evidence="5">
    <location>
        <begin position="1"/>
        <end position="18"/>
    </location>
</feature>
<protein>
    <submittedName>
        <fullName evidence="7">Transthyretin-like protein 5</fullName>
    </submittedName>
</protein>
<name>A0A915D749_9BILA</name>
<evidence type="ECO:0000256" key="2">
    <source>
        <dbReference type="ARBA" id="ARBA00010112"/>
    </source>
</evidence>
<sequence>MNSFLLATLCCIALSVECLPSLGTTQSTAVRGVLECNGKPASGVKVKLYDVDRTDMDDLMDEGVSDSEGRFELKGHETEFTTIDPKVNIYHDCNDENVPCLKKVAIVIPDTYVTEGEVPRKTFDAGKLNLAGTFSGESRDCFN</sequence>
<evidence type="ECO:0000256" key="3">
    <source>
        <dbReference type="ARBA" id="ARBA00022525"/>
    </source>
</evidence>
<keyword evidence="4 5" id="KW-0732">Signal</keyword>
<comment type="subcellular location">
    <subcellularLocation>
        <location evidence="1">Secreted</location>
    </subcellularLocation>
</comment>
<keyword evidence="6" id="KW-1185">Reference proteome</keyword>
<dbReference type="GO" id="GO:0009986">
    <property type="term" value="C:cell surface"/>
    <property type="evidence" value="ECO:0007669"/>
    <property type="project" value="InterPro"/>
</dbReference>
<dbReference type="Proteomes" id="UP000887574">
    <property type="component" value="Unplaced"/>
</dbReference>
<dbReference type="WBParaSite" id="jg16249">
    <property type="protein sequence ID" value="jg16249"/>
    <property type="gene ID" value="jg16249"/>
</dbReference>
<evidence type="ECO:0000256" key="1">
    <source>
        <dbReference type="ARBA" id="ARBA00004613"/>
    </source>
</evidence>
<dbReference type="PANTHER" id="PTHR21700:SF3">
    <property type="entry name" value="TRANSTHYRETIN-LIKE PROTEIN 5"/>
    <property type="match status" value="1"/>
</dbReference>
<accession>A0A915D749</accession>
<dbReference type="InterPro" id="IPR038479">
    <property type="entry name" value="Transthyretin-like_sf"/>
</dbReference>
<comment type="similarity">
    <text evidence="2">Belongs to the nematode transthyretin-like family.</text>
</comment>
<dbReference type="Pfam" id="PF01060">
    <property type="entry name" value="TTR-52"/>
    <property type="match status" value="1"/>
</dbReference>
<feature type="chain" id="PRO_5037645545" evidence="5">
    <location>
        <begin position="19"/>
        <end position="143"/>
    </location>
</feature>
<proteinExistence type="inferred from homology"/>